<dbReference type="GO" id="GO:0004497">
    <property type="term" value="F:monooxygenase activity"/>
    <property type="evidence" value="ECO:0007669"/>
    <property type="project" value="InterPro"/>
</dbReference>
<dbReference type="SUPFAM" id="SSF48264">
    <property type="entry name" value="Cytochrome P450"/>
    <property type="match status" value="1"/>
</dbReference>
<dbReference type="Pfam" id="PF00067">
    <property type="entry name" value="p450"/>
    <property type="match status" value="1"/>
</dbReference>
<dbReference type="Gene3D" id="1.10.630.10">
    <property type="entry name" value="Cytochrome P450"/>
    <property type="match status" value="1"/>
</dbReference>
<dbReference type="InterPro" id="IPR050121">
    <property type="entry name" value="Cytochrome_P450_monoxygenase"/>
</dbReference>
<dbReference type="STRING" id="303698.A0A1V6U031"/>
<dbReference type="PRINTS" id="PR00385">
    <property type="entry name" value="P450"/>
</dbReference>
<feature type="binding site" description="axial binding residue" evidence="5">
    <location>
        <position position="450"/>
    </location>
    <ligand>
        <name>heme</name>
        <dbReference type="ChEBI" id="CHEBI:30413"/>
    </ligand>
    <ligandPart>
        <name>Fe</name>
        <dbReference type="ChEBI" id="CHEBI:18248"/>
    </ligandPart>
</feature>
<dbReference type="Proteomes" id="UP000191285">
    <property type="component" value="Unassembled WGS sequence"/>
</dbReference>
<evidence type="ECO:0000256" key="2">
    <source>
        <dbReference type="ARBA" id="ARBA00010617"/>
    </source>
</evidence>
<reference evidence="7" key="1">
    <citation type="journal article" date="2017" name="Nat. Microbiol.">
        <title>Global analysis of biosynthetic gene clusters reveals vast potential of secondary metabolite production in Penicillium species.</title>
        <authorList>
            <person name="Nielsen J.C."/>
            <person name="Grijseels S."/>
            <person name="Prigent S."/>
            <person name="Ji B."/>
            <person name="Dainat J."/>
            <person name="Nielsen K.F."/>
            <person name="Frisvad J.C."/>
            <person name="Workman M."/>
            <person name="Nielsen J."/>
        </authorList>
    </citation>
    <scope>NUCLEOTIDE SEQUENCE [LARGE SCALE GENOMIC DNA]</scope>
    <source>
        <strain evidence="7">IBT 24891</strain>
    </source>
</reference>
<evidence type="ECO:0000313" key="6">
    <source>
        <dbReference type="EMBL" id="OQE31937.1"/>
    </source>
</evidence>
<keyword evidence="5" id="KW-0349">Heme</keyword>
<evidence type="ECO:0000313" key="7">
    <source>
        <dbReference type="Proteomes" id="UP000191285"/>
    </source>
</evidence>
<comment type="cofactor">
    <cofactor evidence="1 5">
        <name>heme</name>
        <dbReference type="ChEBI" id="CHEBI:30413"/>
    </cofactor>
</comment>
<proteinExistence type="inferred from homology"/>
<sequence length="512" mass="57094">MLPVATAIFSAAIAALIWWLLTPLRTGLRSIPGPWYRQYSELFQVYDAYKGRTGQATQSLHRKYGPVVQIGHRTVSFSDPAMIDVVYSYRNPLPKGKDWAAMNHELDGKTIPSIINSLDAKTHTAIKRPIAGIFSMSNVTKSEVFINSSIKDLVKQFDQQFNGENCGKSFSISGWMHSFAYDCVMKLTLSSDLGLMSGDADHAAMFKGVDTAQTFLAMALIMPQLRTILRNTPLFKIFLARQGSFARVARETIQTRTNNGGYTTEETADLMSAFVEAQQKHPDVVSDLVLNGYVTLPIYAGSNSVAVGMTSILYLLGKHPRVQEKLHKSLVDSGLPMPPPWSQISKLTYLEAVIRECFRYHPATALLSRRIVPQGPGLTLPDGRVLPPGTTVAVNGCVTHFHKETYGDDVHTFRPERWLRDDNESEAAYKYRLQKMHKADLTFGHGEWVCIGNNIAKCEIHKAVATLYSIFEIELADPAKEWEVRETILRKQVGIDAKLSFRPGRSLADLAP</sequence>
<dbReference type="GO" id="GO:0020037">
    <property type="term" value="F:heme binding"/>
    <property type="evidence" value="ECO:0007669"/>
    <property type="project" value="InterPro"/>
</dbReference>
<dbReference type="GO" id="GO:0043386">
    <property type="term" value="P:mycotoxin biosynthetic process"/>
    <property type="evidence" value="ECO:0007669"/>
    <property type="project" value="UniProtKB-ARBA"/>
</dbReference>
<comment type="caution">
    <text evidence="6">The sequence shown here is derived from an EMBL/GenBank/DDBJ whole genome shotgun (WGS) entry which is preliminary data.</text>
</comment>
<evidence type="ECO:0000256" key="4">
    <source>
        <dbReference type="ARBA" id="ARBA00023004"/>
    </source>
</evidence>
<organism evidence="6 7">
    <name type="scientific">Penicillium steckii</name>
    <dbReference type="NCBI Taxonomy" id="303698"/>
    <lineage>
        <taxon>Eukaryota</taxon>
        <taxon>Fungi</taxon>
        <taxon>Dikarya</taxon>
        <taxon>Ascomycota</taxon>
        <taxon>Pezizomycotina</taxon>
        <taxon>Eurotiomycetes</taxon>
        <taxon>Eurotiomycetidae</taxon>
        <taxon>Eurotiales</taxon>
        <taxon>Aspergillaceae</taxon>
        <taxon>Penicillium</taxon>
    </lineage>
</organism>
<gene>
    <name evidence="6" type="ORF">PENSTE_c001G05788</name>
</gene>
<keyword evidence="3 5" id="KW-0479">Metal-binding</keyword>
<evidence type="ECO:0000256" key="5">
    <source>
        <dbReference type="PIRSR" id="PIRSR602401-1"/>
    </source>
</evidence>
<keyword evidence="7" id="KW-1185">Reference proteome</keyword>
<dbReference type="EMBL" id="MLKD01000001">
    <property type="protein sequence ID" value="OQE31937.1"/>
    <property type="molecule type" value="Genomic_DNA"/>
</dbReference>
<dbReference type="PANTHER" id="PTHR24305:SF232">
    <property type="entry name" value="P450, PUTATIVE (EUROFUNG)-RELATED"/>
    <property type="match status" value="1"/>
</dbReference>
<dbReference type="AlphaFoldDB" id="A0A1V6U031"/>
<dbReference type="GO" id="GO:0005506">
    <property type="term" value="F:iron ion binding"/>
    <property type="evidence" value="ECO:0007669"/>
    <property type="project" value="InterPro"/>
</dbReference>
<dbReference type="PRINTS" id="PR00463">
    <property type="entry name" value="EP450I"/>
</dbReference>
<evidence type="ECO:0000256" key="1">
    <source>
        <dbReference type="ARBA" id="ARBA00001971"/>
    </source>
</evidence>
<dbReference type="PANTHER" id="PTHR24305">
    <property type="entry name" value="CYTOCHROME P450"/>
    <property type="match status" value="1"/>
</dbReference>
<name>A0A1V6U031_9EURO</name>
<dbReference type="InterPro" id="IPR036396">
    <property type="entry name" value="Cyt_P450_sf"/>
</dbReference>
<evidence type="ECO:0000256" key="3">
    <source>
        <dbReference type="ARBA" id="ARBA00022723"/>
    </source>
</evidence>
<dbReference type="InterPro" id="IPR001128">
    <property type="entry name" value="Cyt_P450"/>
</dbReference>
<dbReference type="InterPro" id="IPR002401">
    <property type="entry name" value="Cyt_P450_E_grp-I"/>
</dbReference>
<dbReference type="CDD" id="cd11060">
    <property type="entry name" value="CYP57A1-like"/>
    <property type="match status" value="1"/>
</dbReference>
<accession>A0A1V6U031</accession>
<dbReference type="OrthoDB" id="3934656at2759"/>
<dbReference type="GO" id="GO:0016705">
    <property type="term" value="F:oxidoreductase activity, acting on paired donors, with incorporation or reduction of molecular oxygen"/>
    <property type="evidence" value="ECO:0007669"/>
    <property type="project" value="InterPro"/>
</dbReference>
<comment type="similarity">
    <text evidence="2">Belongs to the cytochrome P450 family.</text>
</comment>
<keyword evidence="4 5" id="KW-0408">Iron</keyword>
<protein>
    <submittedName>
        <fullName evidence="6">Uncharacterized protein</fullName>
    </submittedName>
</protein>